<gene>
    <name evidence="9" type="primary">LOC111024287</name>
</gene>
<name>A0A6J1DUZ4_MOMCH</name>
<dbReference type="InterPro" id="IPR035595">
    <property type="entry name" value="UDP_glycos_trans_CS"/>
</dbReference>
<dbReference type="Gene3D" id="3.40.50.2000">
    <property type="entry name" value="Glycogen Phosphorylase B"/>
    <property type="match status" value="2"/>
</dbReference>
<evidence type="ECO:0000256" key="7">
    <source>
        <dbReference type="RuleBase" id="RU362057"/>
    </source>
</evidence>
<dbReference type="GO" id="GO:0080043">
    <property type="term" value="F:quercetin 3-O-glucosyltransferase activity"/>
    <property type="evidence" value="ECO:0007669"/>
    <property type="project" value="TreeGrafter"/>
</dbReference>
<dbReference type="PANTHER" id="PTHR11926">
    <property type="entry name" value="GLUCOSYL/GLUCURONOSYL TRANSFERASES"/>
    <property type="match status" value="1"/>
</dbReference>
<dbReference type="InterPro" id="IPR002213">
    <property type="entry name" value="UDP_glucos_trans"/>
</dbReference>
<organism evidence="8 9">
    <name type="scientific">Momordica charantia</name>
    <name type="common">Bitter gourd</name>
    <name type="synonym">Balsam pear</name>
    <dbReference type="NCBI Taxonomy" id="3673"/>
    <lineage>
        <taxon>Eukaryota</taxon>
        <taxon>Viridiplantae</taxon>
        <taxon>Streptophyta</taxon>
        <taxon>Embryophyta</taxon>
        <taxon>Tracheophyta</taxon>
        <taxon>Spermatophyta</taxon>
        <taxon>Magnoliopsida</taxon>
        <taxon>eudicotyledons</taxon>
        <taxon>Gunneridae</taxon>
        <taxon>Pentapetalae</taxon>
        <taxon>rosids</taxon>
        <taxon>fabids</taxon>
        <taxon>Cucurbitales</taxon>
        <taxon>Cucurbitaceae</taxon>
        <taxon>Momordiceae</taxon>
        <taxon>Momordica</taxon>
    </lineage>
</organism>
<comment type="catalytic activity">
    <reaction evidence="5">
        <text>mogrol + UDP-alpha-D-glucose = mogroside IE + UDP + H(+)</text>
        <dbReference type="Rhea" id="RHEA:52044"/>
        <dbReference type="ChEBI" id="CHEBI:15378"/>
        <dbReference type="ChEBI" id="CHEBI:58223"/>
        <dbReference type="ChEBI" id="CHEBI:58885"/>
        <dbReference type="ChEBI" id="CHEBI:138974"/>
        <dbReference type="ChEBI" id="CHEBI:138975"/>
        <dbReference type="EC" id="2.4.1.350"/>
    </reaction>
    <physiologicalReaction direction="left-to-right" evidence="5">
        <dbReference type="Rhea" id="RHEA:52045"/>
    </physiologicalReaction>
</comment>
<evidence type="ECO:0000256" key="2">
    <source>
        <dbReference type="ARBA" id="ARBA00009995"/>
    </source>
</evidence>
<evidence type="ECO:0000313" key="9">
    <source>
        <dbReference type="RefSeq" id="XP_022157627.1"/>
    </source>
</evidence>
<dbReference type="PANTHER" id="PTHR11926:SF1540">
    <property type="entry name" value="GLYCOSYLTRANSFERASE"/>
    <property type="match status" value="1"/>
</dbReference>
<dbReference type="RefSeq" id="XP_022157627.1">
    <property type="nucleotide sequence ID" value="XM_022301935.1"/>
</dbReference>
<dbReference type="GO" id="GO:0080044">
    <property type="term" value="F:quercetin 7-O-glucosyltransferase activity"/>
    <property type="evidence" value="ECO:0007669"/>
    <property type="project" value="TreeGrafter"/>
</dbReference>
<evidence type="ECO:0000256" key="1">
    <source>
        <dbReference type="ARBA" id="ARBA00004721"/>
    </source>
</evidence>
<dbReference type="FunFam" id="3.40.50.2000:FF:000057">
    <property type="entry name" value="Glycosyltransferase"/>
    <property type="match status" value="1"/>
</dbReference>
<dbReference type="AlphaFoldDB" id="A0A6J1DUZ4"/>
<comment type="pathway">
    <text evidence="1">Secondary metabolite biosynthesis; terpenoid biosynthesis.</text>
</comment>
<keyword evidence="3 6" id="KW-0328">Glycosyltransferase</keyword>
<proteinExistence type="inferred from homology"/>
<dbReference type="Proteomes" id="UP000504603">
    <property type="component" value="Unplaced"/>
</dbReference>
<dbReference type="GeneID" id="111024287"/>
<evidence type="ECO:0000256" key="5">
    <source>
        <dbReference type="ARBA" id="ARBA00050692"/>
    </source>
</evidence>
<evidence type="ECO:0000256" key="4">
    <source>
        <dbReference type="ARBA" id="ARBA00022679"/>
    </source>
</evidence>
<dbReference type="CDD" id="cd03784">
    <property type="entry name" value="GT1_Gtf-like"/>
    <property type="match status" value="1"/>
</dbReference>
<dbReference type="KEGG" id="mcha:111024287"/>
<dbReference type="FunFam" id="3.40.50.2000:FF:000019">
    <property type="entry name" value="Glycosyltransferase"/>
    <property type="match status" value="1"/>
</dbReference>
<dbReference type="GO" id="GO:0032787">
    <property type="term" value="P:monocarboxylic acid metabolic process"/>
    <property type="evidence" value="ECO:0007669"/>
    <property type="project" value="UniProtKB-ARBA"/>
</dbReference>
<evidence type="ECO:0000313" key="8">
    <source>
        <dbReference type="Proteomes" id="UP000504603"/>
    </source>
</evidence>
<accession>A0A6J1DUZ4</accession>
<dbReference type="EC" id="2.4.1.-" evidence="7"/>
<reference evidence="9" key="1">
    <citation type="submission" date="2025-08" db="UniProtKB">
        <authorList>
            <consortium name="RefSeq"/>
        </authorList>
    </citation>
    <scope>IDENTIFICATION</scope>
</reference>
<dbReference type="Pfam" id="PF00201">
    <property type="entry name" value="UDPGT"/>
    <property type="match status" value="1"/>
</dbReference>
<keyword evidence="8" id="KW-1185">Reference proteome</keyword>
<evidence type="ECO:0000256" key="6">
    <source>
        <dbReference type="RuleBase" id="RU003718"/>
    </source>
</evidence>
<protein>
    <recommendedName>
        <fullName evidence="7">Glycosyltransferase</fullName>
        <ecNumber evidence="7">2.4.1.-</ecNumber>
    </recommendedName>
</protein>
<dbReference type="SUPFAM" id="SSF53756">
    <property type="entry name" value="UDP-Glycosyltransferase/glycogen phosphorylase"/>
    <property type="match status" value="1"/>
</dbReference>
<comment type="similarity">
    <text evidence="2 6">Belongs to the UDP-glycosyltransferase family.</text>
</comment>
<keyword evidence="4 6" id="KW-0808">Transferase</keyword>
<sequence>MAEKDDRTPHILVVPYPAQGHINPMLQFSKRLHRSGAKISIVTTNFIAGTIHRSSDPPPPFPILTISDGHDDAGYAAAETIQIYLDSLRRFGSQTLRQLLRRLSSSASPVHCVVYDGFLAWVLDVAKEFQVATAVFFTQSCSVGSIYYHVQTGLLRLPLPDEQIRIPALPPLQPEEMPSFVYRFGSYPAFYDVIVNQYANVGGADWILCNTFYELEPEVLEWLKRIWPGIRAVGPCIPSDYLDGRIEGDRDYGLSLFDRNGDGSLKWLDGRRRGSVVYVSFGSFGEISAEQMEETAACLKRSNCNFLWVVRASEAAKLPKNFATETAEKGLVVPWCGQLEVLAHESIGCFVTHCGWNSTLEGLSLGVPMVAVPGWTDQITNAKFIVDVWKVGLRASADDSGVVRGETLLQCIEEVMAGEKGNEIRQNAAAWKVLAAKAFEEGGSFDGVVDEFLAKMVLEVHRSSLCKNWRIC</sequence>
<evidence type="ECO:0000256" key="3">
    <source>
        <dbReference type="ARBA" id="ARBA00022676"/>
    </source>
</evidence>
<dbReference type="OrthoDB" id="5835829at2759"/>
<dbReference type="PROSITE" id="PS00375">
    <property type="entry name" value="UDPGT"/>
    <property type="match status" value="1"/>
</dbReference>